<reference evidence="1 2" key="1">
    <citation type="submission" date="2015-01" db="EMBL/GenBank/DDBJ databases">
        <title>Genome sequence of the anaerobic bacterium Geobacter soli GSS01, a dissimilatory Fe(III) reducer from soil.</title>
        <authorList>
            <person name="Yang G."/>
            <person name="Zhou S."/>
        </authorList>
    </citation>
    <scope>NUCLEOTIDE SEQUENCE [LARGE SCALE GENOMIC DNA]</scope>
    <source>
        <strain evidence="1 2">GSS01</strain>
    </source>
</reference>
<gene>
    <name evidence="1" type="ORF">SE37_13115</name>
</gene>
<comment type="caution">
    <text evidence="1">The sequence shown here is derived from an EMBL/GenBank/DDBJ whole genome shotgun (WGS) entry which is preliminary data.</text>
</comment>
<evidence type="ECO:0000313" key="2">
    <source>
        <dbReference type="Proteomes" id="UP000031433"/>
    </source>
</evidence>
<dbReference type="AlphaFoldDB" id="A0A0C1QRK8"/>
<protein>
    <recommendedName>
        <fullName evidence="3">AXH domain-containing protein</fullName>
    </recommendedName>
</protein>
<accession>A0A0C1QRK8</accession>
<keyword evidence="2" id="KW-1185">Reference proteome</keyword>
<dbReference type="Proteomes" id="UP000031433">
    <property type="component" value="Unassembled WGS sequence"/>
</dbReference>
<dbReference type="EMBL" id="JXBL01000001">
    <property type="protein sequence ID" value="KIE43502.1"/>
    <property type="molecule type" value="Genomic_DNA"/>
</dbReference>
<dbReference type="SUPFAM" id="SSF57783">
    <property type="entry name" value="Zinc beta-ribbon"/>
    <property type="match status" value="1"/>
</dbReference>
<dbReference type="RefSeq" id="WP_039647032.1">
    <property type="nucleotide sequence ID" value="NZ_JXBL01000001.1"/>
</dbReference>
<evidence type="ECO:0000313" key="1">
    <source>
        <dbReference type="EMBL" id="KIE43502.1"/>
    </source>
</evidence>
<organism evidence="1 2">
    <name type="scientific">Geobacter soli</name>
    <dbReference type="NCBI Taxonomy" id="1510391"/>
    <lineage>
        <taxon>Bacteria</taxon>
        <taxon>Pseudomonadati</taxon>
        <taxon>Thermodesulfobacteriota</taxon>
        <taxon>Desulfuromonadia</taxon>
        <taxon>Geobacterales</taxon>
        <taxon>Geobacteraceae</taxon>
        <taxon>Geobacter</taxon>
    </lineage>
</organism>
<name>A0A0C1QRK8_9BACT</name>
<sequence>MKCPHCGSRTAVQIDMHSEGFSSEESPVKECGDCGLVWRVRVVKGSSQIDIIKESGHAAKK</sequence>
<proteinExistence type="predicted"/>
<evidence type="ECO:0008006" key="3">
    <source>
        <dbReference type="Google" id="ProtNLM"/>
    </source>
</evidence>